<dbReference type="WBParaSite" id="PDA_v2.g15901.t1">
    <property type="protein sequence ID" value="PDA_v2.g15901.t1"/>
    <property type="gene ID" value="PDA_v2.g15901"/>
</dbReference>
<protein>
    <submittedName>
        <fullName evidence="3">Uncharacterized protein</fullName>
    </submittedName>
</protein>
<evidence type="ECO:0000256" key="1">
    <source>
        <dbReference type="SAM" id="MobiDB-lite"/>
    </source>
</evidence>
<keyword evidence="2" id="KW-1185">Reference proteome</keyword>
<dbReference type="Proteomes" id="UP000887578">
    <property type="component" value="Unplaced"/>
</dbReference>
<evidence type="ECO:0000313" key="2">
    <source>
        <dbReference type="Proteomes" id="UP000887578"/>
    </source>
</evidence>
<dbReference type="AlphaFoldDB" id="A0A914PCJ5"/>
<sequence length="94" mass="10266">MSDMLKVIGILGESTPDEKLLLYNAGVVDKLCKLIRENNNSEVVIPRAPKASTKRKRQTSQPQPRPADTKPADAAANCGIGYGHCSTKSQWDIE</sequence>
<feature type="region of interest" description="Disordered" evidence="1">
    <location>
        <begin position="45"/>
        <end position="75"/>
    </location>
</feature>
<reference evidence="3" key="1">
    <citation type="submission" date="2022-11" db="UniProtKB">
        <authorList>
            <consortium name="WormBaseParasite"/>
        </authorList>
    </citation>
    <scope>IDENTIFICATION</scope>
</reference>
<name>A0A914PCJ5_9BILA</name>
<proteinExistence type="predicted"/>
<accession>A0A914PCJ5</accession>
<organism evidence="2 3">
    <name type="scientific">Panagrolaimus davidi</name>
    <dbReference type="NCBI Taxonomy" id="227884"/>
    <lineage>
        <taxon>Eukaryota</taxon>
        <taxon>Metazoa</taxon>
        <taxon>Ecdysozoa</taxon>
        <taxon>Nematoda</taxon>
        <taxon>Chromadorea</taxon>
        <taxon>Rhabditida</taxon>
        <taxon>Tylenchina</taxon>
        <taxon>Panagrolaimomorpha</taxon>
        <taxon>Panagrolaimoidea</taxon>
        <taxon>Panagrolaimidae</taxon>
        <taxon>Panagrolaimus</taxon>
    </lineage>
</organism>
<evidence type="ECO:0000313" key="3">
    <source>
        <dbReference type="WBParaSite" id="PDA_v2.g15901.t1"/>
    </source>
</evidence>